<reference evidence="1 3" key="1">
    <citation type="journal article" date="2019" name="Sci. Rep.">
        <title>Orb-weaving spider Araneus ventricosus genome elucidates the spidroin gene catalogue.</title>
        <authorList>
            <person name="Kono N."/>
            <person name="Nakamura H."/>
            <person name="Ohtoshi R."/>
            <person name="Moran D.A.P."/>
            <person name="Shinohara A."/>
            <person name="Yoshida Y."/>
            <person name="Fujiwara M."/>
            <person name="Mori M."/>
            <person name="Tomita M."/>
            <person name="Arakawa K."/>
        </authorList>
    </citation>
    <scope>NUCLEOTIDE SEQUENCE [LARGE SCALE GENOMIC DNA]</scope>
</reference>
<dbReference type="EMBL" id="BGPR01004949">
    <property type="protein sequence ID" value="GBN05197.1"/>
    <property type="molecule type" value="Genomic_DNA"/>
</dbReference>
<gene>
    <name evidence="2" type="ORF">AVEN_11848_1</name>
    <name evidence="1" type="ORF">AVEN_143027_1</name>
</gene>
<accession>A0A4Y2KU78</accession>
<sequence length="153" mass="18231">MCINYNISSISFAKFKTVHGSHSKYANLFKSKDQALQNFIFDRYNEAEFNKTTRIIQLEIHKTCKQVYEIKHYPLIPNVTWCNRHLQITKKELKALARRLQKSKDEDRIHLKIVLSKKRDMCSRMQSKKPNVDLGDCYAHRHELPTEHHTDHH</sequence>
<dbReference type="OrthoDB" id="7551843at2759"/>
<comment type="caution">
    <text evidence="1">The sequence shown here is derived from an EMBL/GenBank/DDBJ whole genome shotgun (WGS) entry which is preliminary data.</text>
</comment>
<dbReference type="AlphaFoldDB" id="A0A4Y2KU78"/>
<dbReference type="Proteomes" id="UP000499080">
    <property type="component" value="Unassembled WGS sequence"/>
</dbReference>
<evidence type="ECO:0000313" key="1">
    <source>
        <dbReference type="EMBL" id="GBN05197.1"/>
    </source>
</evidence>
<evidence type="ECO:0000313" key="2">
    <source>
        <dbReference type="EMBL" id="GBO35546.1"/>
    </source>
</evidence>
<organism evidence="1 3">
    <name type="scientific">Araneus ventricosus</name>
    <name type="common">Orbweaver spider</name>
    <name type="synonym">Epeira ventricosa</name>
    <dbReference type="NCBI Taxonomy" id="182803"/>
    <lineage>
        <taxon>Eukaryota</taxon>
        <taxon>Metazoa</taxon>
        <taxon>Ecdysozoa</taxon>
        <taxon>Arthropoda</taxon>
        <taxon>Chelicerata</taxon>
        <taxon>Arachnida</taxon>
        <taxon>Araneae</taxon>
        <taxon>Araneomorphae</taxon>
        <taxon>Entelegynae</taxon>
        <taxon>Araneoidea</taxon>
        <taxon>Araneidae</taxon>
        <taxon>Araneus</taxon>
    </lineage>
</organism>
<evidence type="ECO:0000313" key="3">
    <source>
        <dbReference type="Proteomes" id="UP000499080"/>
    </source>
</evidence>
<protein>
    <submittedName>
        <fullName evidence="1">Uncharacterized protein</fullName>
    </submittedName>
</protein>
<dbReference type="EMBL" id="BGPR01059527">
    <property type="protein sequence ID" value="GBO35546.1"/>
    <property type="molecule type" value="Genomic_DNA"/>
</dbReference>
<keyword evidence="3" id="KW-1185">Reference proteome</keyword>
<name>A0A4Y2KU78_ARAVE</name>
<proteinExistence type="predicted"/>